<proteinExistence type="predicted"/>
<dbReference type="AlphaFoldDB" id="A0A010S6F6"/>
<dbReference type="EMBL" id="JARH01000463">
    <property type="protein sequence ID" value="EXF80228.1"/>
    <property type="molecule type" value="Genomic_DNA"/>
</dbReference>
<dbReference type="KEGG" id="cfj:CFIO01_11508"/>
<dbReference type="GO" id="GO:0016301">
    <property type="term" value="F:kinase activity"/>
    <property type="evidence" value="ECO:0007669"/>
    <property type="project" value="UniProtKB-KW"/>
</dbReference>
<keyword evidence="2" id="KW-0808">Transferase</keyword>
<dbReference type="SUPFAM" id="SSF53613">
    <property type="entry name" value="Ribokinase-like"/>
    <property type="match status" value="1"/>
</dbReference>
<evidence type="ECO:0000313" key="2">
    <source>
        <dbReference type="EMBL" id="EXF80228.1"/>
    </source>
</evidence>
<accession>A0A010S6F6</accession>
<dbReference type="Gene3D" id="3.40.1190.20">
    <property type="match status" value="1"/>
</dbReference>
<dbReference type="PANTHER" id="PTHR47098:SF1">
    <property type="entry name" value="PFKB FAMILY CARBOHYDRATE KINASE SUPERFAMILY (AFU_ORTHOLOGUE AFUA_4G09500)"/>
    <property type="match status" value="1"/>
</dbReference>
<sequence length="371" mass="40433">MMSETPGGPEPGMGSPAPAFISLGMVVIDELRFPDGRVLRDVPGGSGFYGTLGARLAILENEAATVCCVVTTGSDFPTAVRQQIEGWGVTVHYDEKPDRLSTRGLLEYENDAFGKKTFRYTVPPLQPDLARLPEPLLRSSVIHTLATPEDLERHMGALTTLSRETENSTSQIAWEPSPLDIDNREVEHLRALHLSDICSPNDHELLRMKGIDGGPGIPYNKALIEYHAISLCSGNMAPGRPEVPAEEARNRPRVTVIRCGDQGCLTILRGGNPIWLPPFHDHGSLKVVDPTGAGNAFLGAFAVAFARTDDAVLASAYGSVAASFVIEQIGPPRREIIDGRECWNGEAFEDRLRQYQDKIAAWPTDEVLQSK</sequence>
<dbReference type="PANTHER" id="PTHR47098">
    <property type="entry name" value="PROTEIN MAK32"/>
    <property type="match status" value="1"/>
</dbReference>
<evidence type="ECO:0000313" key="3">
    <source>
        <dbReference type="Proteomes" id="UP000020467"/>
    </source>
</evidence>
<organism evidence="2 3">
    <name type="scientific">Colletotrichum fioriniae PJ7</name>
    <dbReference type="NCBI Taxonomy" id="1445577"/>
    <lineage>
        <taxon>Eukaryota</taxon>
        <taxon>Fungi</taxon>
        <taxon>Dikarya</taxon>
        <taxon>Ascomycota</taxon>
        <taxon>Pezizomycotina</taxon>
        <taxon>Sordariomycetes</taxon>
        <taxon>Hypocreomycetidae</taxon>
        <taxon>Glomerellales</taxon>
        <taxon>Glomerellaceae</taxon>
        <taxon>Colletotrichum</taxon>
        <taxon>Colletotrichum acutatum species complex</taxon>
    </lineage>
</organism>
<feature type="domain" description="Carbohydrate kinase PfkB" evidence="1">
    <location>
        <begin position="72"/>
        <end position="330"/>
    </location>
</feature>
<reference evidence="2 3" key="1">
    <citation type="submission" date="2014-02" db="EMBL/GenBank/DDBJ databases">
        <title>The genome sequence of Colletotrichum fioriniae PJ7.</title>
        <authorList>
            <person name="Baroncelli R."/>
            <person name="Thon M.R."/>
        </authorList>
    </citation>
    <scope>NUCLEOTIDE SEQUENCE [LARGE SCALE GENOMIC DNA]</scope>
    <source>
        <strain evidence="2 3">PJ7</strain>
    </source>
</reference>
<keyword evidence="2" id="KW-0418">Kinase</keyword>
<dbReference type="Pfam" id="PF00294">
    <property type="entry name" value="PfkB"/>
    <property type="match status" value="1"/>
</dbReference>
<evidence type="ECO:0000259" key="1">
    <source>
        <dbReference type="Pfam" id="PF00294"/>
    </source>
</evidence>
<name>A0A010S6F6_9PEZI</name>
<dbReference type="STRING" id="1445577.A0A010S6F6"/>
<dbReference type="InterPro" id="IPR029056">
    <property type="entry name" value="Ribokinase-like"/>
</dbReference>
<dbReference type="HOGENOM" id="CLU_032834_0_0_1"/>
<dbReference type="InterPro" id="IPR011611">
    <property type="entry name" value="PfkB_dom"/>
</dbReference>
<comment type="caution">
    <text evidence="2">The sequence shown here is derived from an EMBL/GenBank/DDBJ whole genome shotgun (WGS) entry which is preliminary data.</text>
</comment>
<protein>
    <submittedName>
        <fullName evidence="2">PfkB family carbohydrate kinase</fullName>
    </submittedName>
</protein>
<keyword evidence="3" id="KW-1185">Reference proteome</keyword>
<dbReference type="OrthoDB" id="497927at2759"/>
<gene>
    <name evidence="2" type="ORF">CFIO01_11508</name>
</gene>
<dbReference type="Proteomes" id="UP000020467">
    <property type="component" value="Unassembled WGS sequence"/>
</dbReference>
<dbReference type="eggNOG" id="ENOG502S13D">
    <property type="taxonomic scope" value="Eukaryota"/>
</dbReference>